<dbReference type="GO" id="GO:0016705">
    <property type="term" value="F:oxidoreductase activity, acting on paired donors, with incorporation or reduction of molecular oxygen"/>
    <property type="evidence" value="ECO:0007669"/>
    <property type="project" value="InterPro"/>
</dbReference>
<evidence type="ECO:0000256" key="3">
    <source>
        <dbReference type="ARBA" id="ARBA00023002"/>
    </source>
</evidence>
<dbReference type="GO" id="GO:0004497">
    <property type="term" value="F:monooxygenase activity"/>
    <property type="evidence" value="ECO:0007669"/>
    <property type="project" value="UniProtKB-KW"/>
</dbReference>
<gene>
    <name evidence="7" type="ORF">DI556_21855</name>
</gene>
<reference evidence="7 8" key="1">
    <citation type="submission" date="2017-08" db="EMBL/GenBank/DDBJ databases">
        <title>Infants hospitalized years apart are colonized by the same room-sourced microbial strains.</title>
        <authorList>
            <person name="Brooks B."/>
            <person name="Olm M.R."/>
            <person name="Firek B.A."/>
            <person name="Baker R."/>
            <person name="Thomas B.C."/>
            <person name="Morowitz M.J."/>
            <person name="Banfield J.F."/>
        </authorList>
    </citation>
    <scope>NUCLEOTIDE SEQUENCE [LARGE SCALE GENOMIC DNA]</scope>
    <source>
        <strain evidence="7">S2_005_002_R2_34</strain>
    </source>
</reference>
<evidence type="ECO:0000256" key="4">
    <source>
        <dbReference type="ARBA" id="ARBA00023033"/>
    </source>
</evidence>
<dbReference type="PANTHER" id="PTHR30011">
    <property type="entry name" value="ALKANESULFONATE MONOOXYGENASE-RELATED"/>
    <property type="match status" value="1"/>
</dbReference>
<dbReference type="SUPFAM" id="SSF51679">
    <property type="entry name" value="Bacterial luciferase-like"/>
    <property type="match status" value="1"/>
</dbReference>
<feature type="compositionally biased region" description="Pro residues" evidence="5">
    <location>
        <begin position="152"/>
        <end position="161"/>
    </location>
</feature>
<evidence type="ECO:0000313" key="7">
    <source>
        <dbReference type="EMBL" id="PZQ45888.1"/>
    </source>
</evidence>
<keyword evidence="3" id="KW-0560">Oxidoreductase</keyword>
<name>A0A2W5MZU1_RHOSU</name>
<accession>A0A2W5MZU1</accession>
<keyword evidence="1" id="KW-0285">Flavoprotein</keyword>
<comment type="caution">
    <text evidence="7">The sequence shown here is derived from an EMBL/GenBank/DDBJ whole genome shotgun (WGS) entry which is preliminary data.</text>
</comment>
<dbReference type="Proteomes" id="UP000249185">
    <property type="component" value="Unassembled WGS sequence"/>
</dbReference>
<dbReference type="InterPro" id="IPR051260">
    <property type="entry name" value="Diverse_substr_monoxygenases"/>
</dbReference>
<organism evidence="7 8">
    <name type="scientific">Rhodovulum sulfidophilum</name>
    <name type="common">Rhodobacter sulfidophilus</name>
    <dbReference type="NCBI Taxonomy" id="35806"/>
    <lineage>
        <taxon>Bacteria</taxon>
        <taxon>Pseudomonadati</taxon>
        <taxon>Pseudomonadota</taxon>
        <taxon>Alphaproteobacteria</taxon>
        <taxon>Rhodobacterales</taxon>
        <taxon>Paracoccaceae</taxon>
        <taxon>Rhodovulum</taxon>
    </lineage>
</organism>
<dbReference type="EMBL" id="QFPW01000036">
    <property type="protein sequence ID" value="PZQ45888.1"/>
    <property type="molecule type" value="Genomic_DNA"/>
</dbReference>
<protein>
    <recommendedName>
        <fullName evidence="6">Luciferase-like domain-containing protein</fullName>
    </recommendedName>
</protein>
<feature type="domain" description="Luciferase-like" evidence="6">
    <location>
        <begin position="24"/>
        <end position="130"/>
    </location>
</feature>
<feature type="region of interest" description="Disordered" evidence="5">
    <location>
        <begin position="132"/>
        <end position="219"/>
    </location>
</feature>
<evidence type="ECO:0000256" key="2">
    <source>
        <dbReference type="ARBA" id="ARBA00022643"/>
    </source>
</evidence>
<evidence type="ECO:0000259" key="6">
    <source>
        <dbReference type="Pfam" id="PF00296"/>
    </source>
</evidence>
<dbReference type="AlphaFoldDB" id="A0A2W5MZU1"/>
<dbReference type="PANTHER" id="PTHR30011:SF16">
    <property type="entry name" value="C2H2 FINGER DOMAIN TRANSCRIPTION FACTOR (EUROFUNG)-RELATED"/>
    <property type="match status" value="1"/>
</dbReference>
<evidence type="ECO:0000313" key="8">
    <source>
        <dbReference type="Proteomes" id="UP000249185"/>
    </source>
</evidence>
<keyword evidence="4" id="KW-0503">Monooxygenase</keyword>
<keyword evidence="2" id="KW-0288">FMN</keyword>
<dbReference type="InterPro" id="IPR036661">
    <property type="entry name" value="Luciferase-like_sf"/>
</dbReference>
<dbReference type="Gene3D" id="3.20.20.30">
    <property type="entry name" value="Luciferase-like domain"/>
    <property type="match status" value="1"/>
</dbReference>
<evidence type="ECO:0000256" key="5">
    <source>
        <dbReference type="SAM" id="MobiDB-lite"/>
    </source>
</evidence>
<evidence type="ECO:0000256" key="1">
    <source>
        <dbReference type="ARBA" id="ARBA00022630"/>
    </source>
</evidence>
<sequence length="219" mass="23212">MWLNSSGFVANSWNEADGNRARIFELENYVRNAEIARRGCVDAIFFADQPQLTPDPKVRREYPFEPIVLAAAITARVPDIGAIATASTSFSLPCKLARQVASANLLSGGRIGWNAVTTANPFVAQDYGATLAPRNSSKSSRPCGAAGNSPGTMPPARPTTPPARSRPSIMMARSSRFAAPSACPCPLTASRSSRRQAARPRASGLGRGPINGIPCSRTL</sequence>
<dbReference type="Pfam" id="PF00296">
    <property type="entry name" value="Bac_luciferase"/>
    <property type="match status" value="1"/>
</dbReference>
<proteinExistence type="predicted"/>
<dbReference type="InterPro" id="IPR011251">
    <property type="entry name" value="Luciferase-like_dom"/>
</dbReference>